<organism evidence="1 2">
    <name type="scientific">Candidatus Giovannonibacteria bacterium GW2011_GWC2_44_9</name>
    <dbReference type="NCBI Taxonomy" id="1618658"/>
    <lineage>
        <taxon>Bacteria</taxon>
        <taxon>Candidatus Giovannoniibacteriota</taxon>
    </lineage>
</organism>
<name>A0A0G1KIS9_9BACT</name>
<proteinExistence type="predicted"/>
<protein>
    <submittedName>
        <fullName evidence="1">Type IV pilus assembly protein PilM</fullName>
    </submittedName>
</protein>
<gene>
    <name evidence="1" type="ORF">UW81_C0018G0012</name>
</gene>
<dbReference type="InterPro" id="IPR050696">
    <property type="entry name" value="FtsA/MreB"/>
</dbReference>
<dbReference type="InterPro" id="IPR043129">
    <property type="entry name" value="ATPase_NBD"/>
</dbReference>
<dbReference type="SUPFAM" id="SSF53067">
    <property type="entry name" value="Actin-like ATPase domain"/>
    <property type="match status" value="1"/>
</dbReference>
<sequence length="381" mass="41210">MAFFSKFFNQDDVSALGIDIGSSAIKIVQLKKKNGQAVLETYGELALGPYAGLGVGQAVVLASDKLAQALTDLMKEKEVNITTKKCGISIPFASSLMSVIEMPDVSAKQLAVMVPLEARKYIPVPVSEVMLDWSVIPKSEIREGDSSEYATTAERVATDQGTGTQTTLPKVDVLIVAIHNETVVRYQDIVARSALEAGFFEIEIFSTMRAVLDETLRPVMIMDMGAASTKLYVIERGVIRSSHTINRGSQDITLTISKSLGLSMERAEVMKRRIGAIGEDKNLTGAIILVIDHIFAEVNNVLLSFEKKYNQTISKVILVGGGSALRGLAELAKNNFKTDVIIANPFNKVSAPAFLENILKETGPEFAVAIGLALRKLAEEG</sequence>
<reference evidence="1 2" key="1">
    <citation type="journal article" date="2015" name="Nature">
        <title>rRNA introns, odd ribosomes, and small enigmatic genomes across a large radiation of phyla.</title>
        <authorList>
            <person name="Brown C.T."/>
            <person name="Hug L.A."/>
            <person name="Thomas B.C."/>
            <person name="Sharon I."/>
            <person name="Castelle C.J."/>
            <person name="Singh A."/>
            <person name="Wilkins M.J."/>
            <person name="Williams K.H."/>
            <person name="Banfield J.F."/>
        </authorList>
    </citation>
    <scope>NUCLEOTIDE SEQUENCE [LARGE SCALE GENOMIC DNA]</scope>
</reference>
<dbReference type="Gene3D" id="3.30.1490.300">
    <property type="match status" value="1"/>
</dbReference>
<dbReference type="Gene3D" id="3.30.420.40">
    <property type="match status" value="2"/>
</dbReference>
<dbReference type="Pfam" id="PF11104">
    <property type="entry name" value="PilM_2"/>
    <property type="match status" value="2"/>
</dbReference>
<comment type="caution">
    <text evidence="1">The sequence shown here is derived from an EMBL/GenBank/DDBJ whole genome shotgun (WGS) entry which is preliminary data.</text>
</comment>
<dbReference type="PANTHER" id="PTHR32432:SF3">
    <property type="entry name" value="ETHANOLAMINE UTILIZATION PROTEIN EUTJ"/>
    <property type="match status" value="1"/>
</dbReference>
<accession>A0A0G1KIS9</accession>
<evidence type="ECO:0000313" key="2">
    <source>
        <dbReference type="Proteomes" id="UP000033915"/>
    </source>
</evidence>
<dbReference type="EMBL" id="LCJT01000018">
    <property type="protein sequence ID" value="KKT83448.1"/>
    <property type="molecule type" value="Genomic_DNA"/>
</dbReference>
<dbReference type="AlphaFoldDB" id="A0A0G1KIS9"/>
<evidence type="ECO:0000313" key="1">
    <source>
        <dbReference type="EMBL" id="KKT83448.1"/>
    </source>
</evidence>
<dbReference type="PIRSF" id="PIRSF019169">
    <property type="entry name" value="PilM"/>
    <property type="match status" value="1"/>
</dbReference>
<dbReference type="InterPro" id="IPR005883">
    <property type="entry name" value="PilM"/>
</dbReference>
<dbReference type="Proteomes" id="UP000033915">
    <property type="component" value="Unassembled WGS sequence"/>
</dbReference>
<dbReference type="PANTHER" id="PTHR32432">
    <property type="entry name" value="CELL DIVISION PROTEIN FTSA-RELATED"/>
    <property type="match status" value="1"/>
</dbReference>
<dbReference type="CDD" id="cd24049">
    <property type="entry name" value="ASKHA_NBD_PilM"/>
    <property type="match status" value="1"/>
</dbReference>